<evidence type="ECO:0000256" key="1">
    <source>
        <dbReference type="ARBA" id="ARBA00004370"/>
    </source>
</evidence>
<name>A0A9P4Q2W7_9PEZI</name>
<evidence type="ECO:0000313" key="11">
    <source>
        <dbReference type="EMBL" id="KAF2717471.1"/>
    </source>
</evidence>
<keyword evidence="6 8" id="KW-0472">Membrane</keyword>
<feature type="transmembrane region" description="Helical" evidence="8">
    <location>
        <begin position="340"/>
        <end position="358"/>
    </location>
</feature>
<evidence type="ECO:0000256" key="9">
    <source>
        <dbReference type="SAM" id="SignalP"/>
    </source>
</evidence>
<dbReference type="SMART" id="SM00664">
    <property type="entry name" value="DoH"/>
    <property type="match status" value="1"/>
</dbReference>
<dbReference type="Gene3D" id="2.60.40.1210">
    <property type="entry name" value="Cellobiose dehydrogenase, cytochrome domain"/>
    <property type="match status" value="1"/>
</dbReference>
<evidence type="ECO:0000256" key="8">
    <source>
        <dbReference type="SAM" id="Phobius"/>
    </source>
</evidence>
<keyword evidence="2" id="KW-0813">Transport</keyword>
<gene>
    <name evidence="11" type="ORF">K431DRAFT_288515</name>
</gene>
<dbReference type="SUPFAM" id="SSF49344">
    <property type="entry name" value="CBD9-like"/>
    <property type="match status" value="1"/>
</dbReference>
<feature type="transmembrane region" description="Helical" evidence="8">
    <location>
        <begin position="272"/>
        <end position="296"/>
    </location>
</feature>
<keyword evidence="4" id="KW-0249">Electron transport</keyword>
<organism evidence="11 12">
    <name type="scientific">Polychaeton citri CBS 116435</name>
    <dbReference type="NCBI Taxonomy" id="1314669"/>
    <lineage>
        <taxon>Eukaryota</taxon>
        <taxon>Fungi</taxon>
        <taxon>Dikarya</taxon>
        <taxon>Ascomycota</taxon>
        <taxon>Pezizomycotina</taxon>
        <taxon>Dothideomycetes</taxon>
        <taxon>Dothideomycetidae</taxon>
        <taxon>Capnodiales</taxon>
        <taxon>Capnodiaceae</taxon>
        <taxon>Polychaeton</taxon>
    </lineage>
</organism>
<evidence type="ECO:0000313" key="12">
    <source>
        <dbReference type="Proteomes" id="UP000799441"/>
    </source>
</evidence>
<keyword evidence="9" id="KW-0732">Signal</keyword>
<feature type="transmembrane region" description="Helical" evidence="8">
    <location>
        <begin position="303"/>
        <end position="328"/>
    </location>
</feature>
<keyword evidence="3 8" id="KW-0812">Transmembrane</keyword>
<dbReference type="InterPro" id="IPR015920">
    <property type="entry name" value="Cellobiose_DH-like_cyt"/>
</dbReference>
<protein>
    <submittedName>
        <fullName evidence="11">Iron reductase domain protein</fullName>
    </submittedName>
</protein>
<dbReference type="GO" id="GO:0016020">
    <property type="term" value="C:membrane"/>
    <property type="evidence" value="ECO:0007669"/>
    <property type="project" value="UniProtKB-SubCell"/>
</dbReference>
<proteinExistence type="predicted"/>
<dbReference type="Proteomes" id="UP000799441">
    <property type="component" value="Unassembled WGS sequence"/>
</dbReference>
<evidence type="ECO:0000256" key="2">
    <source>
        <dbReference type="ARBA" id="ARBA00022448"/>
    </source>
</evidence>
<dbReference type="PANTHER" id="PTHR47797:SF1">
    <property type="entry name" value="CYTOCHROME B561 DOMAIN-CONTAINING PROTEIN-RELATED"/>
    <property type="match status" value="1"/>
</dbReference>
<evidence type="ECO:0000256" key="4">
    <source>
        <dbReference type="ARBA" id="ARBA00022982"/>
    </source>
</evidence>
<dbReference type="Gene3D" id="1.20.120.1770">
    <property type="match status" value="1"/>
</dbReference>
<sequence length="463" mass="48030">MRSTIASAIATSIVASRVTAQVTQQCFGQNACFSLNIPQNTANSGSGDVFFQISGPSQYQYIALGQGSSMSGSNIFVMYTSTDGNNVTVSPRLGTGHVQPQHDDTAQITLLEGSGISNGMMTANVRCSNCNSWSGGSMDFSGNSGSWIWAAKAGSSLDSDDLSESISRHDQEGTFSFDFTSARGGTAVNPFVTSSSSTSSGSTSTSGPGSGSDDGDGDGADSSSSGHGGPWGGSGSHGGGDGGANGGNGSGSGFDRSSIPFGGDFQKANRIFIAHGVLASLAFVLLFPIGGILIRVASFTGCIWVHAAIQAIAYLIYIAAFGLGIYMATQIDKLNNHHPIIGIIVFIILFFQPITGWIHHKLFKKYQGRTFWSYEHIGIGRIAIILGIINGGLGLRLAGNASTGQLAAYGVIAGVFGVAYIAAIIYGETKRRRQAPGVYSRREKNGGSPGSSTMEQGSPPQYR</sequence>
<keyword evidence="12" id="KW-1185">Reference proteome</keyword>
<accession>A0A9P4Q2W7</accession>
<comment type="caution">
    <text evidence="11">The sequence shown here is derived from an EMBL/GenBank/DDBJ whole genome shotgun (WGS) entry which is preliminary data.</text>
</comment>
<feature type="region of interest" description="Disordered" evidence="7">
    <location>
        <begin position="435"/>
        <end position="463"/>
    </location>
</feature>
<evidence type="ECO:0000256" key="5">
    <source>
        <dbReference type="ARBA" id="ARBA00022989"/>
    </source>
</evidence>
<dbReference type="EMBL" id="MU003843">
    <property type="protein sequence ID" value="KAF2717471.1"/>
    <property type="molecule type" value="Genomic_DNA"/>
</dbReference>
<feature type="signal peptide" evidence="9">
    <location>
        <begin position="1"/>
        <end position="20"/>
    </location>
</feature>
<reference evidence="11" key="1">
    <citation type="journal article" date="2020" name="Stud. Mycol.">
        <title>101 Dothideomycetes genomes: a test case for predicting lifestyles and emergence of pathogens.</title>
        <authorList>
            <person name="Haridas S."/>
            <person name="Albert R."/>
            <person name="Binder M."/>
            <person name="Bloem J."/>
            <person name="Labutti K."/>
            <person name="Salamov A."/>
            <person name="Andreopoulos B."/>
            <person name="Baker S."/>
            <person name="Barry K."/>
            <person name="Bills G."/>
            <person name="Bluhm B."/>
            <person name="Cannon C."/>
            <person name="Castanera R."/>
            <person name="Culley D."/>
            <person name="Daum C."/>
            <person name="Ezra D."/>
            <person name="Gonzalez J."/>
            <person name="Henrissat B."/>
            <person name="Kuo A."/>
            <person name="Liang C."/>
            <person name="Lipzen A."/>
            <person name="Lutzoni F."/>
            <person name="Magnuson J."/>
            <person name="Mondo S."/>
            <person name="Nolan M."/>
            <person name="Ohm R."/>
            <person name="Pangilinan J."/>
            <person name="Park H.-J."/>
            <person name="Ramirez L."/>
            <person name="Alfaro M."/>
            <person name="Sun H."/>
            <person name="Tritt A."/>
            <person name="Yoshinaga Y."/>
            <person name="Zwiers L.-H."/>
            <person name="Turgeon B."/>
            <person name="Goodwin S."/>
            <person name="Spatafora J."/>
            <person name="Crous P."/>
            <person name="Grigoriev I."/>
        </authorList>
    </citation>
    <scope>NUCLEOTIDE SEQUENCE</scope>
    <source>
        <strain evidence="11">CBS 116435</strain>
    </source>
</reference>
<dbReference type="InterPro" id="IPR006593">
    <property type="entry name" value="Cyt_b561/ferric_Rdtase_TM"/>
</dbReference>
<dbReference type="PANTHER" id="PTHR47797">
    <property type="entry name" value="DEHYDROGENASE, PUTATIVE (AFU_ORTHOLOGUE AFUA_8G05805)-RELATED"/>
    <property type="match status" value="1"/>
</dbReference>
<comment type="subcellular location">
    <subcellularLocation>
        <location evidence="1">Membrane</location>
    </subcellularLocation>
</comment>
<dbReference type="OrthoDB" id="19261at2759"/>
<feature type="compositionally biased region" description="Polar residues" evidence="7">
    <location>
        <begin position="450"/>
        <end position="463"/>
    </location>
</feature>
<dbReference type="SMART" id="SM00665">
    <property type="entry name" value="B561"/>
    <property type="match status" value="1"/>
</dbReference>
<feature type="compositionally biased region" description="Gly residues" evidence="7">
    <location>
        <begin position="226"/>
        <end position="249"/>
    </location>
</feature>
<feature type="region of interest" description="Disordered" evidence="7">
    <location>
        <begin position="190"/>
        <end position="249"/>
    </location>
</feature>
<evidence type="ECO:0000256" key="3">
    <source>
        <dbReference type="ARBA" id="ARBA00022692"/>
    </source>
</evidence>
<dbReference type="PROSITE" id="PS50939">
    <property type="entry name" value="CYTOCHROME_B561"/>
    <property type="match status" value="1"/>
</dbReference>
<feature type="compositionally biased region" description="Low complexity" evidence="7">
    <location>
        <begin position="193"/>
        <end position="207"/>
    </location>
</feature>
<dbReference type="CDD" id="cd08760">
    <property type="entry name" value="Cyt_b561_FRRS1_like"/>
    <property type="match status" value="1"/>
</dbReference>
<feature type="transmembrane region" description="Helical" evidence="8">
    <location>
        <begin position="405"/>
        <end position="426"/>
    </location>
</feature>
<evidence type="ECO:0000256" key="7">
    <source>
        <dbReference type="SAM" id="MobiDB-lite"/>
    </source>
</evidence>
<dbReference type="InterPro" id="IPR005018">
    <property type="entry name" value="DOMON_domain"/>
</dbReference>
<feature type="domain" description="Cytochrome b561" evidence="10">
    <location>
        <begin position="241"/>
        <end position="432"/>
    </location>
</feature>
<feature type="transmembrane region" description="Helical" evidence="8">
    <location>
        <begin position="379"/>
        <end position="399"/>
    </location>
</feature>
<dbReference type="CDD" id="cd09630">
    <property type="entry name" value="CDH_like_cytochrome"/>
    <property type="match status" value="1"/>
</dbReference>
<dbReference type="Pfam" id="PF16010">
    <property type="entry name" value="CDH-cyt"/>
    <property type="match status" value="1"/>
</dbReference>
<evidence type="ECO:0000256" key="6">
    <source>
        <dbReference type="ARBA" id="ARBA00023136"/>
    </source>
</evidence>
<feature type="chain" id="PRO_5040342503" evidence="9">
    <location>
        <begin position="21"/>
        <end position="463"/>
    </location>
</feature>
<dbReference type="AlphaFoldDB" id="A0A9P4Q2W7"/>
<evidence type="ECO:0000259" key="10">
    <source>
        <dbReference type="PROSITE" id="PS50939"/>
    </source>
</evidence>
<keyword evidence="5 8" id="KW-1133">Transmembrane helix</keyword>